<dbReference type="Proteomes" id="UP000499080">
    <property type="component" value="Unassembled WGS sequence"/>
</dbReference>
<organism evidence="2 3">
    <name type="scientific">Araneus ventricosus</name>
    <name type="common">Orbweaver spider</name>
    <name type="synonym">Epeira ventricosa</name>
    <dbReference type="NCBI Taxonomy" id="182803"/>
    <lineage>
        <taxon>Eukaryota</taxon>
        <taxon>Metazoa</taxon>
        <taxon>Ecdysozoa</taxon>
        <taxon>Arthropoda</taxon>
        <taxon>Chelicerata</taxon>
        <taxon>Arachnida</taxon>
        <taxon>Araneae</taxon>
        <taxon>Araneomorphae</taxon>
        <taxon>Entelegynae</taxon>
        <taxon>Araneoidea</taxon>
        <taxon>Araneidae</taxon>
        <taxon>Araneus</taxon>
    </lineage>
</organism>
<keyword evidence="3" id="KW-1185">Reference proteome</keyword>
<evidence type="ECO:0000256" key="1">
    <source>
        <dbReference type="SAM" id="SignalP"/>
    </source>
</evidence>
<feature type="signal peptide" evidence="1">
    <location>
        <begin position="1"/>
        <end position="23"/>
    </location>
</feature>
<gene>
    <name evidence="2" type="ORF">AVEN_144786_1</name>
</gene>
<dbReference type="AlphaFoldDB" id="A0A4Y2LCN9"/>
<accession>A0A4Y2LCN9</accession>
<protein>
    <submittedName>
        <fullName evidence="2">Uncharacterized protein</fullName>
    </submittedName>
</protein>
<sequence>MLSIKIALGTHLLNVVIIAFALGTKSPGLEVMVVSALGTISKYSNGEGVDLPGQISRCSNGGVSWDNLPSVMVVLTHTGDQSDVLVLMVVSLLGQSPGCSNGDVALLGQISQCSNNWVSLLD</sequence>
<evidence type="ECO:0000313" key="3">
    <source>
        <dbReference type="Proteomes" id="UP000499080"/>
    </source>
</evidence>
<keyword evidence="1" id="KW-0732">Signal</keyword>
<feature type="chain" id="PRO_5021371178" evidence="1">
    <location>
        <begin position="24"/>
        <end position="122"/>
    </location>
</feature>
<evidence type="ECO:0000313" key="2">
    <source>
        <dbReference type="EMBL" id="GBN12521.1"/>
    </source>
</evidence>
<proteinExistence type="predicted"/>
<reference evidence="2 3" key="1">
    <citation type="journal article" date="2019" name="Sci. Rep.">
        <title>Orb-weaving spider Araneus ventricosus genome elucidates the spidroin gene catalogue.</title>
        <authorList>
            <person name="Kono N."/>
            <person name="Nakamura H."/>
            <person name="Ohtoshi R."/>
            <person name="Moran D.A.P."/>
            <person name="Shinohara A."/>
            <person name="Yoshida Y."/>
            <person name="Fujiwara M."/>
            <person name="Mori M."/>
            <person name="Tomita M."/>
            <person name="Arakawa K."/>
        </authorList>
    </citation>
    <scope>NUCLEOTIDE SEQUENCE [LARGE SCALE GENOMIC DNA]</scope>
</reference>
<comment type="caution">
    <text evidence="2">The sequence shown here is derived from an EMBL/GenBank/DDBJ whole genome shotgun (WGS) entry which is preliminary data.</text>
</comment>
<dbReference type="EMBL" id="BGPR01005688">
    <property type="protein sequence ID" value="GBN12521.1"/>
    <property type="molecule type" value="Genomic_DNA"/>
</dbReference>
<name>A0A4Y2LCN9_ARAVE</name>